<evidence type="ECO:0000256" key="2">
    <source>
        <dbReference type="SAM" id="SignalP"/>
    </source>
</evidence>
<dbReference type="HOGENOM" id="CLU_000184_0_0_1"/>
<dbReference type="RefSeq" id="XP_001030554.2">
    <property type="nucleotide sequence ID" value="XM_001030554.2"/>
</dbReference>
<dbReference type="InterPro" id="IPR009030">
    <property type="entry name" value="Growth_fac_rcpt_cys_sf"/>
</dbReference>
<dbReference type="PANTHER" id="PTHR11319">
    <property type="entry name" value="G PROTEIN-COUPLED RECEPTOR-RELATED"/>
    <property type="match status" value="1"/>
</dbReference>
<keyword evidence="1" id="KW-0472">Membrane</keyword>
<feature type="transmembrane region" description="Helical" evidence="1">
    <location>
        <begin position="3937"/>
        <end position="3957"/>
    </location>
</feature>
<name>Q22C65_TETTS</name>
<sequence length="4307" mass="493671">MNRIKYICLQLIFFIRCLNSQYDWQFILTCDCTLATGANYNDQCAWITQGCSNYNYNNTASFCCVDQQSCYDVTNTQHVIVNIGGFKGGRCLTNQNSFFLCNQFNLLQLNLQNWVITLYSGNLSDFSTNPVCQLQSKDASITCIGYRDLPQTSLNGLSGLSKVCILGLNDNLNAVSCADNYCINQKENNKCQIYNTSQMQTLYTQYGILGVSGTQRNCITQSQKVNSQNDCSHLYVSSVCFNPVDNTCWDLSKLNILDTSQPIGKFDIDGTCVFLGIYSNKKIKYCNQNINQVCLDSTANNQQGCFQWNTQQISQNNNQIIIGIFSDGTCAYKDVYDSKKINNCNTQNTGVCIYNSSLNNNLQGCISWNLSSIQQTTQPIGIFSDFSCAIQNQYTKQKIINCNFNINTICLDNISQDNQACLNWNMSSLDSSISNQAVGIFTDNSCAFLNQYQNKIIFNCNQQINDICLDNRILQNKQACINWQVSASNVTNSTNQIIGIFKDYSCSYLNTYAKKAILSWNSQVTNVCLDNRDKDNQAVFWWKDSSNPNPIGIFQDGSCAYLNTFVQNQIKDCNTSNNVCKYNSTVNKNQQGCIQWNSTFSAQYLYIYPIGIYQDNTCAILNIYSNKPIQQCNYNVYGVCLDNTSQNNQACLNWNMSSLDSSISNQAVGIFADNSCAFLNQYQNKTISKCNQQINTICLDNRKSNQACLNWQLAVSSVTNSPEQVIGIFNDYSCSFLNTYAQKSILQWNSQVNNVCLENKNQLNQAVFWWKDSSDPNPIGIYQDSTCAFLNIYNNKPIKLCSYNITGVCLDNTSPNNQTCLNWNMSSLDSLNSNQAVGIFTDNSCAFQNNYQNKIILNCNQQINTICLDNRNQTNQACLNWQLAASSVTNSVTQVIGKFKDHSCSYLNSYAQKTILSWNSQVTNACLDNRDKNNQAVFWWKDQSYPIGIFKDGSCAYLNIFVQNQIKDCNIQNNVCIYKSSVNNNQQGCIQWNTTPSLQYIYPIGIFQDNTCAILNIYDNKPIQNCNYSVFGVCIDNTSQNNQACLNWNMNSLDSSITKQAVGIRTDNSCAFLDERSNKIIKQCNQQIKNVCLDDTQTNQACLIWQRPTSNVINSQTQVIGIFSDMKCAFLNTYASKQILFWNEQVNSVCIDNRKLKDEAVFWWDINTLNQLDQTKPIGRYVDGSCAYLNIFAQNQIKYCNQQIQFICLNNFDASYQGCSEWDVWPQTIQQNTNLIGKYIDGTCAFVGVYQNNQIKVCNFSVNFICQDTSSAVSQACVNYEQQFNQIVGADNNNICLIENQLKAVKCSKSYCIDINQSCRILSSDTTLNRIMTQKGTYQCFGNIGNTDTSKNAIWCAPGYCRKQRSNTDVSFYCKQLGDDESPCKDDGNHVCIREGGSSSQMIVDMVLSFCSAYKNSSYLCVNSDTDLEYVIKDTRGQCQKFTNQQLRICKNTARCFSNITAMYCGCYNSLNSVYQCTFGPLCLNSQNNCVHVDYSEINGFPGRKQGTSTCQLKEVPQTVLCSKNYCLLNQQCVQMTQNLYISQENKTYKCLLAEQAGQYGAKWCVQGFCKITNNLLKLEYCIRMQDSNTFALDKNGRCLSKSQSQNNSDLLSCQMNLFCLDDTPKCIPIDPLNTCVDYNNKCVSINSGQCTFCHITQCLSGDSCIPIQDGFCLGFNGRCVQNPGSVCKACNQNECYNPFYFSCTPFTQMKVKSDQCIIQVYNYIPCVYKQLNDNQYCAAYDNQCKELSTIPQCIRCPSSYLWVGNQKCYSSLMIEQISNQSQSQDNQIFTIQLIYKQLDITPIKQQCSQGCQLCSSANNCLQCSFEYFLYADTVLQTQYCILLPSTQILYPDYLFEDKEFIQQNSNPQIAGIYNLYDYYINELNSNLEQVNAYCLNQWQFVKVGDILFCDTFNIQYQYIYQKSQIPQLTIYYQVKLNQLNQIVLEQLSSFCNIKNCASCQILNNIKVCRTCEYKYALSYLNQCEPCPENCLSCFYGGYYNQQSVNWSQILENGQQVDIDFSKLSIAQYSILCSLCSSQFVVTKDYSGCEPCGDKCFSCYQGNIKYNLTSNFDIQLSQKYSASIIKKCFQCFDGFMISPNMVDCIPISQDCLIEYVGKSDGSRQSLTSQNWWDSSLSYESKCYACYQFVSINQSGSPYQCNNKADPNYISNCLNTVTFSSENQPYCLQCGQSLSFNINLKICQIDCSKQINSCVGCYSYTDNANNEIFQCTQCLSQNDQIVLFPTLFGCKQCPEGCSTCYESEMVNDKIQQIELKNRTQQIIFEQIQPSLQDRLNIQSSDNYEIICSSCLAGYFLQNKRCIKNLCGPSCDLCYMKNFSPICISCSYVNLQKQISNISVQILSFYQLTDLNFKYMTHFNSLKQDCSLCPLGCLSCDYNPITNNPFSLYKSKCYSCKSIQELSMQSDMLNLNLKLVNDYEWRWDQDTNSCVLCKNNQLKCAYRKQTTIFAKCLGIFDEIGSGTEQIPLNFQRASDANWDKLIVNESEFTKALVYMNELGVRELQVDVHILDTKCVLQNHISITTSLLQLIPNLQVFQINIIGNYTKDQNNPQVSEINIKESISINGFLNVQFKNLNFSQIANLQNSQSIIINNQDTYSFQFTNCSINGLFNQSYDVQQIQSNNTKLYQGFFSNEVLGIQNFFFNIKIFNLRQTIQITNSSVNNLFIYQSSLFSFINTQASIQAQNISLQIENFNVSQVYFQQSSIINLSYQNLTFQANNLKLNDNLMIQKSIMFQITPFDKLPNASLKISNFNFQRNQVYQNSQLLIITKIVYGLFEMITFDRNIIKNDKEFNSLIVVNQMVCLQLSVINNILTKSYLFQNFDDGKLARQIYMKDQQYLFQFNQVLISNNTIQLTQSSIFYYVGNSTELNSLKLQGIVVNYKNQEDENLNSNLFSISLCYKVAIIDVNISHPNQINIFQISQAQYYTSRVINIVNNWQGQQLKTELFSIKQIYKSIKFQQMNIQNITTTSPLIFITNEFASHQGYNSVININYINANNNQMFIQQSTNIFSILAIKTSALQKISLSNLNFQNNTALFDQNQVVNDQQSACSCICIDAYQSYVNIIFSKFINNYSTASRNAISIISNHANLTECYFQNQMQRNINTSITLGGLVFSKSSRLSLNSCLLQQGFAQKGGAIYFQGQQYSQIIITQTQILQNRAALLESNSLGGGVYVDATSISNIDIILENSEVSNNLATIQGGSFYITPFQGNLFFKMSDSIMQNNFALQGAFFYLNFNGIGIGRVFIISSSFYNDPSSQLQDLLQIIDQAKSQSNQFRSFSLFDFTQVTQLYIAGSIFESSQNQINLQNQNEKIYLFLYPALFNILQNIQYNEYNNTYQNFIVTSNFMNINAKNVQIVQSQYYNIQHNNFTSVNNIIFYNSNFVVIQNSSFSQLQCKFCQISPIQILVQQFQLQNSLFQQNQGSLIGGFLLIQQISLIEAKRQLQYEKNYQNKIENCIFQQNSAFNGGSLTIQFQQDFSTIVYGCQFIQNKAFNKGGVIYYQQLQQNQQININFIKNTFIKNSAYIGAIFYSNINQYMSLISEQNKVLQNQANYFGSLQITSPSQMQITYKQTLYQNNSKILVQTSGQLQNELLVFVLDEQGQQYKELEGDNLYLKVKKVSQSLNTFMEETNIPFKDGSFNLTNYLKIYGKANEILSVQLLFDRIKIQQADNYNLVINFEFDKDCQSGYFRAKILNIYDGCLPCKNNSFSLIQNSQECNLCPKIDGFICYQQTYLLPNGYWRRDNQSQNTLKCYNQLSNCIGDTQSQSIQRHQLNQLKIDKSSQEVYYCAEGHLGALCEDCDILGQYWKQKYYKIDEYKCQACSVARQSLHFKLFYIIAAISLNLILMYSCKKAYTDFILKKISLKLKASAEYKEVKISDNYIIFKFVINYIQTIGLIYQINTSFFGPNFQIIRFLSNPVYGFVYVFDCWISDFYLYYFQIKDFYIFYRIIFVQVQLAILYGLTILLSTIFIQFNRPWIVYLRSLINCFVIIIVLNISGIFSLILESMFCTEVDGIYYLLRYTRIQCDKQFQYNLLIYIIPILIFWVLLVPSILILILKRKIIYLNLFQLKCKLGFIYHEYKEQYYYWEIVKIVCKMIMIAAISLTDNSGIQFGLSLASILSYKFILHLTQPYQTEKSNQLDKMMINSIILSQILAFASLQQDEISNYCFIVFLIVNLRVFLMIIKYQLKQIYLKILQKSYFRLQNHKKINYIIIKLFKNQINAKQMWKKLANKINILVQRQKIGDIQEIKYQADSLLQNTSKQLNAIYNFQKNCQTKQFQILKSNKPLI</sequence>
<evidence type="ECO:0000256" key="1">
    <source>
        <dbReference type="SAM" id="Phobius"/>
    </source>
</evidence>
<keyword evidence="1" id="KW-1133">Transmembrane helix</keyword>
<feature type="transmembrane region" description="Helical" evidence="1">
    <location>
        <begin position="4001"/>
        <end position="4022"/>
    </location>
</feature>
<feature type="signal peptide" evidence="2">
    <location>
        <begin position="1"/>
        <end position="20"/>
    </location>
</feature>
<feature type="transmembrane region" description="Helical" evidence="1">
    <location>
        <begin position="3847"/>
        <end position="3868"/>
    </location>
</feature>
<feature type="transmembrane region" description="Helical" evidence="1">
    <location>
        <begin position="3963"/>
        <end position="3989"/>
    </location>
</feature>
<feature type="chain" id="PRO_5004200634" evidence="2">
    <location>
        <begin position="21"/>
        <end position="4307"/>
    </location>
</feature>
<dbReference type="EMBL" id="GG662480">
    <property type="protein sequence ID" value="EAR82891.2"/>
    <property type="molecule type" value="Genomic_DNA"/>
</dbReference>
<dbReference type="Proteomes" id="UP000009168">
    <property type="component" value="Unassembled WGS sequence"/>
</dbReference>
<dbReference type="SUPFAM" id="SSF57184">
    <property type="entry name" value="Growth factor receptor domain"/>
    <property type="match status" value="1"/>
</dbReference>
<keyword evidence="1 3" id="KW-0812">Transmembrane</keyword>
<dbReference type="OrthoDB" id="2116838at2759"/>
<gene>
    <name evidence="3" type="ORF">TTHERM_01075750</name>
</gene>
<dbReference type="KEGG" id="tet:TTHERM_01075750"/>
<dbReference type="PANTHER" id="PTHR11319:SF35">
    <property type="entry name" value="OUTER MEMBRANE PROTEIN PMPC-RELATED"/>
    <property type="match status" value="1"/>
</dbReference>
<keyword evidence="4" id="KW-1185">Reference proteome</keyword>
<dbReference type="GeneID" id="7834219"/>
<evidence type="ECO:0000313" key="3">
    <source>
        <dbReference type="EMBL" id="EAR82891.2"/>
    </source>
</evidence>
<reference evidence="4" key="1">
    <citation type="journal article" date="2006" name="PLoS Biol.">
        <title>Macronuclear genome sequence of the ciliate Tetrahymena thermophila, a model eukaryote.</title>
        <authorList>
            <person name="Eisen J.A."/>
            <person name="Coyne R.S."/>
            <person name="Wu M."/>
            <person name="Wu D."/>
            <person name="Thiagarajan M."/>
            <person name="Wortman J.R."/>
            <person name="Badger J.H."/>
            <person name="Ren Q."/>
            <person name="Amedeo P."/>
            <person name="Jones K.M."/>
            <person name="Tallon L.J."/>
            <person name="Delcher A.L."/>
            <person name="Salzberg S.L."/>
            <person name="Silva J.C."/>
            <person name="Haas B.J."/>
            <person name="Majoros W.H."/>
            <person name="Farzad M."/>
            <person name="Carlton J.M."/>
            <person name="Smith R.K. Jr."/>
            <person name="Garg J."/>
            <person name="Pearlman R.E."/>
            <person name="Karrer K.M."/>
            <person name="Sun L."/>
            <person name="Manning G."/>
            <person name="Elde N.C."/>
            <person name="Turkewitz A.P."/>
            <person name="Asai D.J."/>
            <person name="Wilkes D.E."/>
            <person name="Wang Y."/>
            <person name="Cai H."/>
            <person name="Collins K."/>
            <person name="Stewart B.A."/>
            <person name="Lee S.R."/>
            <person name="Wilamowska K."/>
            <person name="Weinberg Z."/>
            <person name="Ruzzo W.L."/>
            <person name="Wloga D."/>
            <person name="Gaertig J."/>
            <person name="Frankel J."/>
            <person name="Tsao C.-C."/>
            <person name="Gorovsky M.A."/>
            <person name="Keeling P.J."/>
            <person name="Waller R.F."/>
            <person name="Patron N.J."/>
            <person name="Cherry J.M."/>
            <person name="Stover N.A."/>
            <person name="Krieger C.J."/>
            <person name="del Toro C."/>
            <person name="Ryder H.F."/>
            <person name="Williamson S.C."/>
            <person name="Barbeau R.A."/>
            <person name="Hamilton E.P."/>
            <person name="Orias E."/>
        </authorList>
    </citation>
    <scope>NUCLEOTIDE SEQUENCE [LARGE SCALE GENOMIC DNA]</scope>
    <source>
        <strain evidence="4">SB210</strain>
    </source>
</reference>
<feature type="transmembrane region" description="Helical" evidence="1">
    <location>
        <begin position="4052"/>
        <end position="4075"/>
    </location>
</feature>
<proteinExistence type="predicted"/>
<evidence type="ECO:0000313" key="4">
    <source>
        <dbReference type="Proteomes" id="UP000009168"/>
    </source>
</evidence>
<organism evidence="3 4">
    <name type="scientific">Tetrahymena thermophila (strain SB210)</name>
    <dbReference type="NCBI Taxonomy" id="312017"/>
    <lineage>
        <taxon>Eukaryota</taxon>
        <taxon>Sar</taxon>
        <taxon>Alveolata</taxon>
        <taxon>Ciliophora</taxon>
        <taxon>Intramacronucleata</taxon>
        <taxon>Oligohymenophorea</taxon>
        <taxon>Hymenostomatida</taxon>
        <taxon>Tetrahymenina</taxon>
        <taxon>Tetrahymenidae</taxon>
        <taxon>Tetrahymena</taxon>
    </lineage>
</organism>
<accession>Q22C65</accession>
<dbReference type="InParanoid" id="Q22C65"/>
<keyword evidence="2" id="KW-0732">Signal</keyword>
<protein>
    <submittedName>
        <fullName evidence="3">Transmembrane protein, putative</fullName>
    </submittedName>
</protein>